<evidence type="ECO:0000313" key="1">
    <source>
        <dbReference type="EMBL" id="ATC89809.1"/>
    </source>
</evidence>
<dbReference type="EMBL" id="CP011030">
    <property type="protein sequence ID" value="ATC89809.1"/>
    <property type="molecule type" value="Genomic_DNA"/>
</dbReference>
<proteinExistence type="predicted"/>
<accession>A0ABM6N0P2</accession>
<dbReference type="Proteomes" id="UP000217258">
    <property type="component" value="Chromosome I"/>
</dbReference>
<reference evidence="1 2" key="1">
    <citation type="submission" date="2015-06" db="EMBL/GenBank/DDBJ databases">
        <authorList>
            <person name="Xie B.-B."/>
            <person name="Rong J.-C."/>
            <person name="Qin Q.-L."/>
            <person name="Zhang Y.-Z."/>
        </authorList>
    </citation>
    <scope>NUCLEOTIDE SEQUENCE [LARGE SCALE GENOMIC DNA]</scope>
    <source>
        <strain evidence="1 2">KMM 3549</strain>
    </source>
</reference>
<gene>
    <name evidence="1" type="ORF">PISS_a0817</name>
</gene>
<name>A0ABM6N0P2_9GAMM</name>
<sequence>MIFFYKLITILNEFYLLHLYSLCVMSKAMHKQTKKAA</sequence>
<evidence type="ECO:0000313" key="2">
    <source>
        <dbReference type="Proteomes" id="UP000217258"/>
    </source>
</evidence>
<protein>
    <submittedName>
        <fullName evidence="1">Uncharacterized protein</fullName>
    </submittedName>
</protein>
<keyword evidence="2" id="KW-1185">Reference proteome</keyword>
<organism evidence="1 2">
    <name type="scientific">Pseudoalteromonas issachenkonii</name>
    <dbReference type="NCBI Taxonomy" id="152297"/>
    <lineage>
        <taxon>Bacteria</taxon>
        <taxon>Pseudomonadati</taxon>
        <taxon>Pseudomonadota</taxon>
        <taxon>Gammaproteobacteria</taxon>
        <taxon>Alteromonadales</taxon>
        <taxon>Pseudoalteromonadaceae</taxon>
        <taxon>Pseudoalteromonas</taxon>
    </lineage>
</organism>